<gene>
    <name evidence="1" type="primary">J9VX80</name>
</gene>
<sequence>MPATTGSALISPSNVLVTSEAVSRASVSAVRSILLSLEVPMELVLRIMDMAEYRPTLRTERPNKVSIAAGGHAWDTEACWAAKLYLVSGPLLRSPEDVFWKVHKPNLAGEYAGAKSWYEACIFRPRQADEVVNVTQIDGIYRTFSDPQQGMLAVQALLGAAGWTMVSHGGELTWRLQNNRVAHDKYIRHVVEWSIDQPRGITEEEEPLGAFAGDGFVEALQPGDRVGIWMRAKHAGWECHTKAASVGIVYEFR</sequence>
<accession>A0A5K1K496</accession>
<organism evidence="1">
    <name type="scientific">Ganoderma boninense</name>
    <dbReference type="NCBI Taxonomy" id="34458"/>
    <lineage>
        <taxon>Eukaryota</taxon>
        <taxon>Fungi</taxon>
        <taxon>Dikarya</taxon>
        <taxon>Basidiomycota</taxon>
        <taxon>Agaricomycotina</taxon>
        <taxon>Agaricomycetes</taxon>
        <taxon>Polyporales</taxon>
        <taxon>Polyporaceae</taxon>
        <taxon>Ganoderma</taxon>
    </lineage>
</organism>
<protein>
    <submittedName>
        <fullName evidence="1">Vacuolar protein-sorting-associated protein 4</fullName>
    </submittedName>
</protein>
<reference evidence="1" key="1">
    <citation type="submission" date="2019-10" db="EMBL/GenBank/DDBJ databases">
        <authorList>
            <person name="Nor Muhammad N."/>
        </authorList>
    </citation>
    <scope>NUCLEOTIDE SEQUENCE</scope>
</reference>
<name>A0A5K1K496_9APHY</name>
<evidence type="ECO:0000313" key="1">
    <source>
        <dbReference type="EMBL" id="VWP00655.1"/>
    </source>
</evidence>
<dbReference type="EMBL" id="LR728684">
    <property type="protein sequence ID" value="VWP00655.1"/>
    <property type="molecule type" value="Genomic_DNA"/>
</dbReference>
<dbReference type="AlphaFoldDB" id="A0A5K1K496"/>
<proteinExistence type="predicted"/>